<dbReference type="PANTHER" id="PTHR30606:SF9">
    <property type="entry name" value="LIPID A BIOSYNTHESIS LAUROYLTRANSFERASE"/>
    <property type="match status" value="1"/>
</dbReference>
<dbReference type="Proteomes" id="UP000448292">
    <property type="component" value="Unassembled WGS sequence"/>
</dbReference>
<evidence type="ECO:0000256" key="1">
    <source>
        <dbReference type="ARBA" id="ARBA00004533"/>
    </source>
</evidence>
<comment type="caution">
    <text evidence="8">The sequence shown here is derived from an EMBL/GenBank/DDBJ whole genome shotgun (WGS) entry which is preliminary data.</text>
</comment>
<reference evidence="8 9" key="1">
    <citation type="submission" date="2018-06" db="EMBL/GenBank/DDBJ databases">
        <title>Complete genome of Desulfovibrio indonesiensis P37SLT.</title>
        <authorList>
            <person name="Crispim J.S."/>
            <person name="Vidigal P.M.P."/>
            <person name="Silva L.C.F."/>
            <person name="Laguardia C.N."/>
            <person name="Araujo L.C."/>
            <person name="Dias R.S."/>
            <person name="Sousa M.P."/>
            <person name="Paula S.O."/>
            <person name="Silva C."/>
        </authorList>
    </citation>
    <scope>NUCLEOTIDE SEQUENCE [LARGE SCALE GENOMIC DNA]</scope>
    <source>
        <strain evidence="8 9">P37SLT</strain>
    </source>
</reference>
<proteinExistence type="predicted"/>
<evidence type="ECO:0000313" key="8">
    <source>
        <dbReference type="EMBL" id="TVM19193.1"/>
    </source>
</evidence>
<dbReference type="GO" id="GO:0009247">
    <property type="term" value="P:glycolipid biosynthetic process"/>
    <property type="evidence" value="ECO:0007669"/>
    <property type="project" value="UniProtKB-ARBA"/>
</dbReference>
<dbReference type="InterPro" id="IPR004960">
    <property type="entry name" value="LipA_acyltrans"/>
</dbReference>
<keyword evidence="9" id="KW-1185">Reference proteome</keyword>
<accession>A0A7M3MHM7</accession>
<protein>
    <recommendedName>
        <fullName evidence="10">Lipid A biosynthesis acyltransferase</fullName>
    </recommendedName>
</protein>
<organism evidence="8 9">
    <name type="scientific">Oceanidesulfovibrio indonesiensis</name>
    <dbReference type="NCBI Taxonomy" id="54767"/>
    <lineage>
        <taxon>Bacteria</taxon>
        <taxon>Pseudomonadati</taxon>
        <taxon>Thermodesulfobacteriota</taxon>
        <taxon>Desulfovibrionia</taxon>
        <taxon>Desulfovibrionales</taxon>
        <taxon>Desulfovibrionaceae</taxon>
        <taxon>Oceanidesulfovibrio</taxon>
    </lineage>
</organism>
<evidence type="ECO:0000256" key="7">
    <source>
        <dbReference type="SAM" id="Phobius"/>
    </source>
</evidence>
<dbReference type="OrthoDB" id="9808633at2"/>
<evidence type="ECO:0000313" key="9">
    <source>
        <dbReference type="Proteomes" id="UP000448292"/>
    </source>
</evidence>
<dbReference type="GO" id="GO:0016746">
    <property type="term" value="F:acyltransferase activity"/>
    <property type="evidence" value="ECO:0007669"/>
    <property type="project" value="UniProtKB-KW"/>
</dbReference>
<dbReference type="CDD" id="cd07984">
    <property type="entry name" value="LPLAT_LABLAT-like"/>
    <property type="match status" value="1"/>
</dbReference>
<dbReference type="EMBL" id="QMIE01000002">
    <property type="protein sequence ID" value="TVM19193.1"/>
    <property type="molecule type" value="Genomic_DNA"/>
</dbReference>
<dbReference type="RefSeq" id="WP_144301551.1">
    <property type="nucleotide sequence ID" value="NZ_QMIE01000002.1"/>
</dbReference>
<gene>
    <name evidence="8" type="ORF">DPQ33_02205</name>
</gene>
<keyword evidence="7" id="KW-0812">Transmembrane</keyword>
<feature type="transmembrane region" description="Helical" evidence="7">
    <location>
        <begin position="212"/>
        <end position="236"/>
    </location>
</feature>
<dbReference type="PANTHER" id="PTHR30606">
    <property type="entry name" value="LIPID A BIOSYNTHESIS LAUROYL ACYLTRANSFERASE"/>
    <property type="match status" value="1"/>
</dbReference>
<evidence type="ECO:0000256" key="5">
    <source>
        <dbReference type="ARBA" id="ARBA00023136"/>
    </source>
</evidence>
<comment type="subcellular location">
    <subcellularLocation>
        <location evidence="1">Cell inner membrane</location>
    </subcellularLocation>
</comment>
<evidence type="ECO:0000256" key="2">
    <source>
        <dbReference type="ARBA" id="ARBA00022475"/>
    </source>
</evidence>
<keyword evidence="5 7" id="KW-0472">Membrane</keyword>
<name>A0A7M3MHM7_9BACT</name>
<keyword evidence="4" id="KW-0808">Transferase</keyword>
<keyword evidence="3" id="KW-0997">Cell inner membrane</keyword>
<keyword evidence="7" id="KW-1133">Transmembrane helix</keyword>
<dbReference type="Pfam" id="PF03279">
    <property type="entry name" value="Lip_A_acyltrans"/>
    <property type="match status" value="1"/>
</dbReference>
<keyword evidence="6" id="KW-0012">Acyltransferase</keyword>
<keyword evidence="2" id="KW-1003">Cell membrane</keyword>
<evidence type="ECO:0000256" key="3">
    <source>
        <dbReference type="ARBA" id="ARBA00022519"/>
    </source>
</evidence>
<dbReference type="GO" id="GO:0005886">
    <property type="term" value="C:plasma membrane"/>
    <property type="evidence" value="ECO:0007669"/>
    <property type="project" value="UniProtKB-SubCell"/>
</dbReference>
<evidence type="ECO:0000256" key="4">
    <source>
        <dbReference type="ARBA" id="ARBA00022679"/>
    </source>
</evidence>
<dbReference type="AlphaFoldDB" id="A0A7M3MHM7"/>
<evidence type="ECO:0000256" key="6">
    <source>
        <dbReference type="ARBA" id="ARBA00023315"/>
    </source>
</evidence>
<evidence type="ECO:0008006" key="10">
    <source>
        <dbReference type="Google" id="ProtNLM"/>
    </source>
</evidence>
<sequence length="303" mass="35048">MNLPRRVYLVLCYIFVRTTPRFWQLIQNRAVSYIYYLAWGSKRRIIAQNIGVIRNLPPTHPEVKRLTRKAFENYGLYLTDYVSIDILARKLTNKRVQEEDGYRHMRAALDRGNGAILVTPHLGNWELGGVTFARRGHAIHALTLKDEQADVQEFRDSMRKYFGISTLHIDPDDPGNVFKMARLLRQNEVLAMLGDRYEGGKKCVVEFFGRRTVFSCGAATLAMATGAAIVPAFVVLGPRGAYRAWMEEPLYPENAHGENNEAKITSMTQELARIFEKNIAQHPDQWYQFFNYWERYDVENTAY</sequence>